<evidence type="ECO:0000313" key="2">
    <source>
        <dbReference type="Proteomes" id="UP001060215"/>
    </source>
</evidence>
<comment type="caution">
    <text evidence="1">The sequence shown here is derived from an EMBL/GenBank/DDBJ whole genome shotgun (WGS) entry which is preliminary data.</text>
</comment>
<dbReference type="Proteomes" id="UP001060215">
    <property type="component" value="Chromosome 11"/>
</dbReference>
<organism evidence="1 2">
    <name type="scientific">Camellia lanceoleosa</name>
    <dbReference type="NCBI Taxonomy" id="1840588"/>
    <lineage>
        <taxon>Eukaryota</taxon>
        <taxon>Viridiplantae</taxon>
        <taxon>Streptophyta</taxon>
        <taxon>Embryophyta</taxon>
        <taxon>Tracheophyta</taxon>
        <taxon>Spermatophyta</taxon>
        <taxon>Magnoliopsida</taxon>
        <taxon>eudicotyledons</taxon>
        <taxon>Gunneridae</taxon>
        <taxon>Pentapetalae</taxon>
        <taxon>asterids</taxon>
        <taxon>Ericales</taxon>
        <taxon>Theaceae</taxon>
        <taxon>Camellia</taxon>
    </lineage>
</organism>
<keyword evidence="2" id="KW-1185">Reference proteome</keyword>
<accession>A0ACC0F5U6</accession>
<sequence length="408" mass="46644">MLPTQIMESGGVIFSCLSETNFSQGRFQLHLLQDGNLDLNTRDITSNFSYGAYYTSGTSDSSNSSNSGYRVIFDDKGVMYILRRNNEIFYITPQGMLFPATEYFHRATLYFDGVFTQYYHPKIFNRSTKWTPIWLKPDNICVDVGGSEGNGACGFNSICKLNDNQRPDCKCSPRYYLLDPNNTYGSCKPNFTQNCLEDDINSTEEIYNFETLINTDWPTSDYEHFMLVTKAQCKRSCINDCFCVVAILGEGSCWKKKLPLSNGREDNVVNRHAFLKYRKSDPRTLPSPLLNQSKSNPATIRGTRGYVAAEWFNSNPITAKVDVYSYGVLLLEIISCRKSISDMEVGEEEKVILAYWACDCFQEGRSDTLVENDMVALNDWKRLERFLMVAIWCIQEDPSLRPTMRKVT</sequence>
<gene>
    <name evidence="1" type="ORF">LOK49_LG15G02604</name>
</gene>
<evidence type="ECO:0000313" key="1">
    <source>
        <dbReference type="EMBL" id="KAI7984116.1"/>
    </source>
</evidence>
<reference evidence="1 2" key="1">
    <citation type="journal article" date="2022" name="Plant J.">
        <title>Chromosome-level genome of Camellia lanceoleosa provides a valuable resource for understanding genome evolution and self-incompatibility.</title>
        <authorList>
            <person name="Gong W."/>
            <person name="Xiao S."/>
            <person name="Wang L."/>
            <person name="Liao Z."/>
            <person name="Chang Y."/>
            <person name="Mo W."/>
            <person name="Hu G."/>
            <person name="Li W."/>
            <person name="Zhao G."/>
            <person name="Zhu H."/>
            <person name="Hu X."/>
            <person name="Ji K."/>
            <person name="Xiang X."/>
            <person name="Song Q."/>
            <person name="Yuan D."/>
            <person name="Jin S."/>
            <person name="Zhang L."/>
        </authorList>
    </citation>
    <scope>NUCLEOTIDE SEQUENCE [LARGE SCALE GENOMIC DNA]</scope>
    <source>
        <strain evidence="1">SQ_2022a</strain>
    </source>
</reference>
<proteinExistence type="predicted"/>
<dbReference type="EMBL" id="CM045768">
    <property type="protein sequence ID" value="KAI7984116.1"/>
    <property type="molecule type" value="Genomic_DNA"/>
</dbReference>
<protein>
    <submittedName>
        <fullName evidence="1">G-type lectin S-receptor-like serine/threonine-protein kinase LECRK3</fullName>
    </submittedName>
</protein>
<name>A0ACC0F5U6_9ERIC</name>